<name>A0AAE7WLL0_9CAUD</name>
<protein>
    <submittedName>
        <fullName evidence="1">Uncharacterized protein</fullName>
    </submittedName>
</protein>
<accession>A0AAE7WLL0</accession>
<gene>
    <name evidence="1" type="ORF">CPT_Ptah_017</name>
</gene>
<evidence type="ECO:0000313" key="2">
    <source>
        <dbReference type="Proteomes" id="UP000827959"/>
    </source>
</evidence>
<evidence type="ECO:0000313" key="1">
    <source>
        <dbReference type="EMBL" id="QYW01732.1"/>
    </source>
</evidence>
<proteinExistence type="predicted"/>
<keyword evidence="2" id="KW-1185">Reference proteome</keyword>
<dbReference type="Proteomes" id="UP000827959">
    <property type="component" value="Segment"/>
</dbReference>
<dbReference type="EMBL" id="MZ326854">
    <property type="protein sequence ID" value="QYW01732.1"/>
    <property type="molecule type" value="Genomic_DNA"/>
</dbReference>
<sequence>MQFVTYKVTLVSQRGRVIPAGTVTYTDAASEKSIKQDIAHDQNVSVEAVVIREVSREAV</sequence>
<organism evidence="1 2">
    <name type="scientific">Stenotrophomonas phage Ptah</name>
    <dbReference type="NCBI Taxonomy" id="2859657"/>
    <lineage>
        <taxon>Viruses</taxon>
        <taxon>Duplodnaviria</taxon>
        <taxon>Heunggongvirae</taxon>
        <taxon>Uroviricota</taxon>
        <taxon>Caudoviricetes</taxon>
        <taxon>Autographivirales</taxon>
        <taxon>Autonotataviridae</taxon>
        <taxon>Gujervirinae</taxon>
        <taxon>Ponderosavirus</taxon>
        <taxon>Ponderosavirus ptah</taxon>
    </lineage>
</organism>
<reference evidence="1 2" key="1">
    <citation type="submission" date="2021-06" db="EMBL/GenBank/DDBJ databases">
        <title>Complete genome sequence of Stenotrophomonas maltophilia phage Ptah.</title>
        <authorList>
            <person name="Berg A."/>
            <person name="Tate N."/>
            <person name="Clark J."/>
            <person name="Le T."/>
            <person name="Liu M."/>
            <person name="Burrowes B."/>
        </authorList>
    </citation>
    <scope>NUCLEOTIDE SEQUENCE [LARGE SCALE GENOMIC DNA]</scope>
</reference>